<dbReference type="InterPro" id="IPR051260">
    <property type="entry name" value="Diverse_substr_monoxygenases"/>
</dbReference>
<organism evidence="2 3">
    <name type="scientific">Peterkaempfera bronchialis</name>
    <dbReference type="NCBI Taxonomy" id="2126346"/>
    <lineage>
        <taxon>Bacteria</taxon>
        <taxon>Bacillati</taxon>
        <taxon>Actinomycetota</taxon>
        <taxon>Actinomycetes</taxon>
        <taxon>Kitasatosporales</taxon>
        <taxon>Streptomycetaceae</taxon>
        <taxon>Peterkaempfera</taxon>
    </lineage>
</organism>
<dbReference type="NCBIfam" id="TIGR03619">
    <property type="entry name" value="F420_Rv2161c"/>
    <property type="match status" value="1"/>
</dbReference>
<dbReference type="OrthoDB" id="3206024at2"/>
<dbReference type="InterPro" id="IPR036661">
    <property type="entry name" value="Luciferase-like_sf"/>
</dbReference>
<dbReference type="AlphaFoldDB" id="A0A345SRW6"/>
<dbReference type="Gene3D" id="3.20.20.30">
    <property type="entry name" value="Luciferase-like domain"/>
    <property type="match status" value="1"/>
</dbReference>
<dbReference type="PANTHER" id="PTHR30011">
    <property type="entry name" value="ALKANESULFONATE MONOOXYGENASE-RELATED"/>
    <property type="match status" value="1"/>
</dbReference>
<reference evidence="3" key="1">
    <citation type="submission" date="2018-07" db="EMBL/GenBank/DDBJ databases">
        <title>Streptacidiphilus bronchialis DSM 106435 chromosome.</title>
        <authorList>
            <person name="Batra D."/>
            <person name="Gulvik C.A."/>
        </authorList>
    </citation>
    <scope>NUCLEOTIDE SEQUENCE [LARGE SCALE GENOMIC DNA]</scope>
    <source>
        <strain evidence="3">DSM 106435</strain>
    </source>
</reference>
<protein>
    <submittedName>
        <fullName evidence="2">LLM class F420-dependent oxidoreductase</fullName>
    </submittedName>
</protein>
<dbReference type="EMBL" id="CP031264">
    <property type="protein sequence ID" value="AXI76471.1"/>
    <property type="molecule type" value="Genomic_DNA"/>
</dbReference>
<keyword evidence="3" id="KW-1185">Reference proteome</keyword>
<gene>
    <name evidence="2" type="ORF">C7M71_002255</name>
</gene>
<dbReference type="Proteomes" id="UP000249340">
    <property type="component" value="Chromosome"/>
</dbReference>
<dbReference type="GO" id="GO:0016705">
    <property type="term" value="F:oxidoreductase activity, acting on paired donors, with incorporation or reduction of molecular oxygen"/>
    <property type="evidence" value="ECO:0007669"/>
    <property type="project" value="InterPro"/>
</dbReference>
<proteinExistence type="predicted"/>
<evidence type="ECO:0000313" key="2">
    <source>
        <dbReference type="EMBL" id="AXI76471.1"/>
    </source>
</evidence>
<evidence type="ECO:0000313" key="3">
    <source>
        <dbReference type="Proteomes" id="UP000249340"/>
    </source>
</evidence>
<sequence>MAIRLGLGLPQAKQYDLGRDVVEVARAAEQTGYQSLWVFERVLFPERTKQGLYGIPGLPWPDFYRSIAEPLVVLSLAAAVTERARLGSSVLVAPLHGPVQLARALATLDAASRGRVVAGFGTGWSLDEYAAASVVPFEERGAALDELLDICAAVWGPDPVSYQGAHAVITEAEVGPKPARPIPVYLAAGNGRALDRVARRADGWLPTGRPPEQLAAVWRQLTEQAASYGRDAAALGFCVRANVRLTTAPVGDADRRPFVGTVEQIVADVAAHAEAGVHEVLIDLQNCARDGRELTDLAARVHADIRAAGV</sequence>
<accession>A0A345SRW6</accession>
<dbReference type="InterPro" id="IPR019921">
    <property type="entry name" value="Lucif-like_OxRdtase_Rv2161c"/>
</dbReference>
<dbReference type="SUPFAM" id="SSF51679">
    <property type="entry name" value="Bacterial luciferase-like"/>
    <property type="match status" value="1"/>
</dbReference>
<evidence type="ECO:0000259" key="1">
    <source>
        <dbReference type="Pfam" id="PF00296"/>
    </source>
</evidence>
<feature type="domain" description="Luciferase-like" evidence="1">
    <location>
        <begin position="19"/>
        <end position="243"/>
    </location>
</feature>
<dbReference type="RefSeq" id="WP_111489273.1">
    <property type="nucleotide sequence ID" value="NZ_CP031264.1"/>
</dbReference>
<dbReference type="Pfam" id="PF00296">
    <property type="entry name" value="Bac_luciferase"/>
    <property type="match status" value="1"/>
</dbReference>
<dbReference type="InterPro" id="IPR011251">
    <property type="entry name" value="Luciferase-like_dom"/>
</dbReference>
<dbReference type="PANTHER" id="PTHR30011:SF32">
    <property type="entry name" value="CONSERVED PROTEIN"/>
    <property type="match status" value="1"/>
</dbReference>
<dbReference type="KEGG" id="stri:C7M71_002255"/>
<name>A0A345SRW6_9ACTN</name>